<comment type="caution">
    <text evidence="8">The sequence shown here is derived from an EMBL/GenBank/DDBJ whole genome shotgun (WGS) entry which is preliminary data.</text>
</comment>
<dbReference type="InterPro" id="IPR051323">
    <property type="entry name" value="AtsK-like"/>
</dbReference>
<reference evidence="8 9" key="1">
    <citation type="submission" date="2018-05" db="EMBL/GenBank/DDBJ databases">
        <title>Draft genome sequence of Scytalidium lignicola DSM 105466, a ubiquitous saprotrophic fungus.</title>
        <authorList>
            <person name="Buettner E."/>
            <person name="Gebauer A.M."/>
            <person name="Hofrichter M."/>
            <person name="Liers C."/>
            <person name="Kellner H."/>
        </authorList>
    </citation>
    <scope>NUCLEOTIDE SEQUENCE [LARGE SCALE GENOMIC DNA]</scope>
    <source>
        <strain evidence="8 9">DSM 105466</strain>
    </source>
</reference>
<dbReference type="InterPro" id="IPR042098">
    <property type="entry name" value="TauD-like_sf"/>
</dbReference>
<evidence type="ECO:0000256" key="1">
    <source>
        <dbReference type="ARBA" id="ARBA00001954"/>
    </source>
</evidence>
<comment type="cofactor">
    <cofactor evidence="1">
        <name>Fe(2+)</name>
        <dbReference type="ChEBI" id="CHEBI:29033"/>
    </cofactor>
</comment>
<dbReference type="EMBL" id="NCSJ02000010">
    <property type="protein sequence ID" value="RFU35320.1"/>
    <property type="molecule type" value="Genomic_DNA"/>
</dbReference>
<dbReference type="STRING" id="5539.A0A3E2HPM5"/>
<dbReference type="PANTHER" id="PTHR30468:SF31">
    <property type="entry name" value="ALPHA-KETOGLUTARATE-DEPENDENT SULFONATE DIOXYGENASE-RELATED"/>
    <property type="match status" value="1"/>
</dbReference>
<accession>A0A3E2HPM5</accession>
<keyword evidence="4" id="KW-0223">Dioxygenase</keyword>
<dbReference type="Pfam" id="PF02668">
    <property type="entry name" value="TauD"/>
    <property type="match status" value="1"/>
</dbReference>
<dbReference type="GO" id="GO:0046872">
    <property type="term" value="F:metal ion binding"/>
    <property type="evidence" value="ECO:0007669"/>
    <property type="project" value="UniProtKB-KW"/>
</dbReference>
<evidence type="ECO:0000259" key="7">
    <source>
        <dbReference type="Pfam" id="PF02668"/>
    </source>
</evidence>
<proteinExistence type="inferred from homology"/>
<dbReference type="SUPFAM" id="SSF51197">
    <property type="entry name" value="Clavaminate synthase-like"/>
    <property type="match status" value="1"/>
</dbReference>
<organism evidence="8 9">
    <name type="scientific">Scytalidium lignicola</name>
    <name type="common">Hyphomycete</name>
    <dbReference type="NCBI Taxonomy" id="5539"/>
    <lineage>
        <taxon>Eukaryota</taxon>
        <taxon>Fungi</taxon>
        <taxon>Dikarya</taxon>
        <taxon>Ascomycota</taxon>
        <taxon>Pezizomycotina</taxon>
        <taxon>Leotiomycetes</taxon>
        <taxon>Leotiomycetes incertae sedis</taxon>
        <taxon>Scytalidium</taxon>
    </lineage>
</organism>
<dbReference type="Gene3D" id="3.60.130.10">
    <property type="entry name" value="Clavaminate synthase-like"/>
    <property type="match status" value="1"/>
</dbReference>
<keyword evidence="6" id="KW-0408">Iron</keyword>
<evidence type="ECO:0000256" key="2">
    <source>
        <dbReference type="ARBA" id="ARBA00005896"/>
    </source>
</evidence>
<dbReference type="OMA" id="QDRDPNQ"/>
<dbReference type="GO" id="GO:0016706">
    <property type="term" value="F:2-oxoglutarate-dependent dioxygenase activity"/>
    <property type="evidence" value="ECO:0007669"/>
    <property type="project" value="TreeGrafter"/>
</dbReference>
<dbReference type="AlphaFoldDB" id="A0A3E2HPM5"/>
<sequence length="371" mass="40861">MTTRITPAVLAYVPPDPPLKEVVPPKDRAFFADPEKKSLFAAATSVDDLTPYIGTEIKGVQLSQLTDAQKDELALLAAERGVVFFRNQDITLEQQHALATHYGVQDRDPNQEDPRHVTIIGRDNDIRAFGDRSAEYHSDHSFEINPPSYTALRLLKTPPNGGDTVFTSQVALFDKLSPTFQKLFEGLHGVHSSHASYAASINGGGHPHRAPIETLHPLVRTHPVTLLKSLNYNPSFITHIAELKGQENVHTLAFLREHLLFAADLTVKWRWEAGSVAFWDNRIVAHRALPGGYDTSLREGKRIAVQAERPFFDPERSESLSERQARLKAGGKVVLKTNGVAKAVNGAAKETNGITVNGNGTTFNDAFPEEA</sequence>
<evidence type="ECO:0000313" key="9">
    <source>
        <dbReference type="Proteomes" id="UP000258309"/>
    </source>
</evidence>
<dbReference type="GO" id="GO:0005737">
    <property type="term" value="C:cytoplasm"/>
    <property type="evidence" value="ECO:0007669"/>
    <property type="project" value="TreeGrafter"/>
</dbReference>
<dbReference type="InterPro" id="IPR003819">
    <property type="entry name" value="TauD/TfdA-like"/>
</dbReference>
<keyword evidence="5" id="KW-0560">Oxidoreductase</keyword>
<keyword evidence="9" id="KW-1185">Reference proteome</keyword>
<name>A0A3E2HPM5_SCYLI</name>
<evidence type="ECO:0000256" key="3">
    <source>
        <dbReference type="ARBA" id="ARBA00022723"/>
    </source>
</evidence>
<comment type="similarity">
    <text evidence="2">Belongs to the TfdA dioxygenase family.</text>
</comment>
<feature type="domain" description="TauD/TfdA-like" evidence="7">
    <location>
        <begin position="46"/>
        <end position="299"/>
    </location>
</feature>
<evidence type="ECO:0000256" key="5">
    <source>
        <dbReference type="ARBA" id="ARBA00023002"/>
    </source>
</evidence>
<feature type="non-terminal residue" evidence="8">
    <location>
        <position position="371"/>
    </location>
</feature>
<dbReference type="Proteomes" id="UP000258309">
    <property type="component" value="Unassembled WGS sequence"/>
</dbReference>
<keyword evidence="3" id="KW-0479">Metal-binding</keyword>
<evidence type="ECO:0000256" key="6">
    <source>
        <dbReference type="ARBA" id="ARBA00023004"/>
    </source>
</evidence>
<evidence type="ECO:0000313" key="8">
    <source>
        <dbReference type="EMBL" id="RFU35320.1"/>
    </source>
</evidence>
<protein>
    <recommendedName>
        <fullName evidence="7">TauD/TfdA-like domain-containing protein</fullName>
    </recommendedName>
</protein>
<feature type="non-terminal residue" evidence="8">
    <location>
        <position position="1"/>
    </location>
</feature>
<gene>
    <name evidence="8" type="ORF">B7463_g1029</name>
</gene>
<evidence type="ECO:0000256" key="4">
    <source>
        <dbReference type="ARBA" id="ARBA00022964"/>
    </source>
</evidence>
<dbReference type="PANTHER" id="PTHR30468">
    <property type="entry name" value="ALPHA-KETOGLUTARATE-DEPENDENT SULFONATE DIOXYGENASE"/>
    <property type="match status" value="1"/>
</dbReference>
<dbReference type="OrthoDB" id="10257314at2759"/>